<dbReference type="Gene3D" id="3.30.70.270">
    <property type="match status" value="1"/>
</dbReference>
<keyword evidence="3" id="KW-1133">Transmembrane helix</keyword>
<evidence type="ECO:0000259" key="5">
    <source>
        <dbReference type="PROSITE" id="PS50887"/>
    </source>
</evidence>
<dbReference type="PANTHER" id="PTHR45138">
    <property type="entry name" value="REGULATORY COMPONENTS OF SENSORY TRANSDUCTION SYSTEM"/>
    <property type="match status" value="1"/>
</dbReference>
<feature type="transmembrane region" description="Helical" evidence="3">
    <location>
        <begin position="300"/>
        <end position="317"/>
    </location>
</feature>
<name>A0A7D4B6Y3_9SPHN</name>
<dbReference type="InterPro" id="IPR043128">
    <property type="entry name" value="Rev_trsase/Diguanyl_cyclase"/>
</dbReference>
<feature type="transmembrane region" description="Helical" evidence="3">
    <location>
        <begin position="329"/>
        <end position="350"/>
    </location>
</feature>
<evidence type="ECO:0000313" key="6">
    <source>
        <dbReference type="EMBL" id="QKG70723.1"/>
    </source>
</evidence>
<evidence type="ECO:0000256" key="3">
    <source>
        <dbReference type="SAM" id="Phobius"/>
    </source>
</evidence>
<feature type="chain" id="PRO_5029009515" description="diguanylate cyclase" evidence="4">
    <location>
        <begin position="28"/>
        <end position="575"/>
    </location>
</feature>
<dbReference type="InterPro" id="IPR000160">
    <property type="entry name" value="GGDEF_dom"/>
</dbReference>
<feature type="domain" description="GGDEF" evidence="5">
    <location>
        <begin position="427"/>
        <end position="560"/>
    </location>
</feature>
<dbReference type="RefSeq" id="WP_173212993.1">
    <property type="nucleotide sequence ID" value="NZ_CP053921.1"/>
</dbReference>
<keyword evidence="3" id="KW-0472">Membrane</keyword>
<keyword evidence="3" id="KW-0812">Transmembrane</keyword>
<dbReference type="AlphaFoldDB" id="A0A7D4B6Y3"/>
<dbReference type="EMBL" id="CP053921">
    <property type="protein sequence ID" value="QKG70723.1"/>
    <property type="molecule type" value="Genomic_DNA"/>
</dbReference>
<dbReference type="GO" id="GO:0052621">
    <property type="term" value="F:diguanylate cyclase activity"/>
    <property type="evidence" value="ECO:0007669"/>
    <property type="project" value="UniProtKB-EC"/>
</dbReference>
<keyword evidence="7" id="KW-1185">Reference proteome</keyword>
<dbReference type="InterPro" id="IPR029787">
    <property type="entry name" value="Nucleotide_cyclase"/>
</dbReference>
<reference evidence="6 7" key="1">
    <citation type="submission" date="2020-05" db="EMBL/GenBank/DDBJ databases">
        <title>Erythrobacter mangrovi sp. nov., isolated from rhizosphere soil of mangrove plant (Kandelia candel).</title>
        <authorList>
            <person name="Ye Y.H."/>
        </authorList>
    </citation>
    <scope>NUCLEOTIDE SEQUENCE [LARGE SCALE GENOMIC DNA]</scope>
    <source>
        <strain evidence="6 7">EB310</strain>
    </source>
</reference>
<dbReference type="CDD" id="cd01949">
    <property type="entry name" value="GGDEF"/>
    <property type="match status" value="1"/>
</dbReference>
<protein>
    <recommendedName>
        <fullName evidence="1">diguanylate cyclase</fullName>
        <ecNumber evidence="1">2.7.7.65</ecNumber>
    </recommendedName>
</protein>
<dbReference type="PANTHER" id="PTHR45138:SF9">
    <property type="entry name" value="DIGUANYLATE CYCLASE DGCM-RELATED"/>
    <property type="match status" value="1"/>
</dbReference>
<keyword evidence="4" id="KW-0732">Signal</keyword>
<feature type="transmembrane region" description="Helical" evidence="3">
    <location>
        <begin position="175"/>
        <end position="198"/>
    </location>
</feature>
<accession>A0A7D4B6Y3</accession>
<evidence type="ECO:0000256" key="1">
    <source>
        <dbReference type="ARBA" id="ARBA00012528"/>
    </source>
</evidence>
<dbReference type="SMART" id="SM00267">
    <property type="entry name" value="GGDEF"/>
    <property type="match status" value="1"/>
</dbReference>
<dbReference type="EC" id="2.7.7.65" evidence="1"/>
<feature type="transmembrane region" description="Helical" evidence="3">
    <location>
        <begin position="238"/>
        <end position="259"/>
    </location>
</feature>
<dbReference type="KEGG" id="emv:HQR01_04690"/>
<dbReference type="Pfam" id="PF07695">
    <property type="entry name" value="7TMR-DISM_7TM"/>
    <property type="match status" value="1"/>
</dbReference>
<evidence type="ECO:0000256" key="2">
    <source>
        <dbReference type="ARBA" id="ARBA00034247"/>
    </source>
</evidence>
<organism evidence="6 7">
    <name type="scientific">Erythrobacter mangrovi</name>
    <dbReference type="NCBI Taxonomy" id="2739433"/>
    <lineage>
        <taxon>Bacteria</taxon>
        <taxon>Pseudomonadati</taxon>
        <taxon>Pseudomonadota</taxon>
        <taxon>Alphaproteobacteria</taxon>
        <taxon>Sphingomonadales</taxon>
        <taxon>Erythrobacteraceae</taxon>
        <taxon>Erythrobacter/Porphyrobacter group</taxon>
        <taxon>Erythrobacter</taxon>
    </lineage>
</organism>
<dbReference type="Pfam" id="PF00990">
    <property type="entry name" value="GGDEF"/>
    <property type="match status" value="1"/>
</dbReference>
<evidence type="ECO:0000256" key="4">
    <source>
        <dbReference type="SAM" id="SignalP"/>
    </source>
</evidence>
<feature type="signal peptide" evidence="4">
    <location>
        <begin position="1"/>
        <end position="27"/>
    </location>
</feature>
<feature type="transmembrane region" description="Helical" evidence="3">
    <location>
        <begin position="362"/>
        <end position="382"/>
    </location>
</feature>
<evidence type="ECO:0000313" key="7">
    <source>
        <dbReference type="Proteomes" id="UP000504693"/>
    </source>
</evidence>
<gene>
    <name evidence="6" type="ORF">HQR01_04690</name>
</gene>
<comment type="catalytic activity">
    <reaction evidence="2">
        <text>2 GTP = 3',3'-c-di-GMP + 2 diphosphate</text>
        <dbReference type="Rhea" id="RHEA:24898"/>
        <dbReference type="ChEBI" id="CHEBI:33019"/>
        <dbReference type="ChEBI" id="CHEBI:37565"/>
        <dbReference type="ChEBI" id="CHEBI:58805"/>
        <dbReference type="EC" id="2.7.7.65"/>
    </reaction>
</comment>
<dbReference type="SUPFAM" id="SSF55073">
    <property type="entry name" value="Nucleotide cyclase"/>
    <property type="match status" value="1"/>
</dbReference>
<dbReference type="InterPro" id="IPR050469">
    <property type="entry name" value="Diguanylate_Cyclase"/>
</dbReference>
<dbReference type="Proteomes" id="UP000504693">
    <property type="component" value="Chromosome"/>
</dbReference>
<dbReference type="PROSITE" id="PS50887">
    <property type="entry name" value="GGDEF"/>
    <property type="match status" value="1"/>
</dbReference>
<proteinExistence type="predicted"/>
<dbReference type="InterPro" id="IPR011623">
    <property type="entry name" value="7TMR_DISM_rcpt_extracell_dom1"/>
</dbReference>
<feature type="transmembrane region" description="Helical" evidence="3">
    <location>
        <begin position="205"/>
        <end position="226"/>
    </location>
</feature>
<dbReference type="NCBIfam" id="TIGR00254">
    <property type="entry name" value="GGDEF"/>
    <property type="match status" value="1"/>
</dbReference>
<sequence length="575" mass="62970">MGVGTFRYLFGALLLALCMLPGMQAQAAGGANLGERCGITLDTLPTAQELSRISNWQCPARFDVQPDKAQIIRFDLSDRADRAQLRHAISRKADFERLIFVAEDMDGGQRTISKSFADGRQAYLERQFSLPLPEITEETRYLFAIMLGGREIMPLDYLRLEAQLPGSTPSERNALLLYALVIGILVMPILIDLGVFYVLRDRFSLLHAGMVGSTLIHLVTVSGLNLPFFTLSLPMARLLGVASFGAIVIGASLFTESFLEREHLSKRGRRVFYGHAFLVAIATALHAPQFHALGRFPADFFYITCLAGSPYFVWAIAKAWRDGSRSARFLAVGFAPLVVVGVIRTGSHLIPGMPTYDAGTLFLLGGALEVMATTLGVADRFLSLRRERDRMLDEAQALASLARRDPLTGALNRRAITEDFDGLVAEGYTACMLVDLDKFKSVNDEYGHATGDRVLQLAASALGEDPASKLVRMGGEEFLLLLHGDDACQRADARRRAITARVLAELDGLERPITASAGFLDFKPVAGEADLDFAMLYTRVDQLLYSAKCEGRNQTVCDTLQLFDAKREADGAVAA</sequence>
<feature type="transmembrane region" description="Helical" evidence="3">
    <location>
        <begin position="271"/>
        <end position="288"/>
    </location>
</feature>